<dbReference type="AlphaFoldDB" id="A0A2G9UT80"/>
<accession>A0A2G9UT80</accession>
<keyword evidence="2" id="KW-1185">Reference proteome</keyword>
<dbReference type="OrthoDB" id="5780467at2759"/>
<evidence type="ECO:0000313" key="1">
    <source>
        <dbReference type="EMBL" id="PIO73461.1"/>
    </source>
</evidence>
<organism evidence="1 2">
    <name type="scientific">Teladorsagia circumcincta</name>
    <name type="common">Brown stomach worm</name>
    <name type="synonym">Ostertagia circumcincta</name>
    <dbReference type="NCBI Taxonomy" id="45464"/>
    <lineage>
        <taxon>Eukaryota</taxon>
        <taxon>Metazoa</taxon>
        <taxon>Ecdysozoa</taxon>
        <taxon>Nematoda</taxon>
        <taxon>Chromadorea</taxon>
        <taxon>Rhabditida</taxon>
        <taxon>Rhabditina</taxon>
        <taxon>Rhabditomorpha</taxon>
        <taxon>Strongyloidea</taxon>
        <taxon>Trichostrongylidae</taxon>
        <taxon>Teladorsagia</taxon>
    </lineage>
</organism>
<reference evidence="1 2" key="1">
    <citation type="submission" date="2015-09" db="EMBL/GenBank/DDBJ databases">
        <title>Draft genome of the parasitic nematode Teladorsagia circumcincta isolate WARC Sus (inbred).</title>
        <authorList>
            <person name="Mitreva M."/>
        </authorList>
    </citation>
    <scope>NUCLEOTIDE SEQUENCE [LARGE SCALE GENOMIC DNA]</scope>
    <source>
        <strain evidence="1 2">S</strain>
    </source>
</reference>
<name>A0A2G9UT80_TELCI</name>
<proteinExistence type="predicted"/>
<dbReference type="EMBL" id="KZ345455">
    <property type="protein sequence ID" value="PIO73461.1"/>
    <property type="molecule type" value="Genomic_DNA"/>
</dbReference>
<evidence type="ECO:0000313" key="2">
    <source>
        <dbReference type="Proteomes" id="UP000230423"/>
    </source>
</evidence>
<gene>
    <name evidence="1" type="ORF">TELCIR_04568</name>
</gene>
<sequence length="158" mass="17845">MYGKEMMLGEMRKLGNGTVILHCNIYGGALKKVVERAAGCFFNDTIYGEDQLWIEPLINENRMSKNKKQKKISPTLNATQLTGRLMECFRPHHSYYESHVIGCAIGRIGVRFDEFVELDLGKYAQCEQDDTGNTCRVHRTIAPMPISARGQTTNVALE</sequence>
<dbReference type="Proteomes" id="UP000230423">
    <property type="component" value="Unassembled WGS sequence"/>
</dbReference>
<protein>
    <submittedName>
        <fullName evidence="1">Uncharacterized protein</fullName>
    </submittedName>
</protein>